<evidence type="ECO:0000313" key="2">
    <source>
        <dbReference type="EMBL" id="VNP87971.1"/>
    </source>
</evidence>
<dbReference type="Pfam" id="PF00589">
    <property type="entry name" value="Phage_integrase"/>
    <property type="match status" value="1"/>
</dbReference>
<dbReference type="InterPro" id="IPR013762">
    <property type="entry name" value="Integrase-like_cat_sf"/>
</dbReference>
<reference evidence="2" key="1">
    <citation type="submission" date="2019-04" db="EMBL/GenBank/DDBJ databases">
        <authorList>
            <consortium name="Pathogen Informatics"/>
        </authorList>
    </citation>
    <scope>NUCLEOTIDE SEQUENCE</scope>
    <source>
        <strain evidence="2">GPSC13</strain>
    </source>
</reference>
<dbReference type="SUPFAM" id="SSF56349">
    <property type="entry name" value="DNA breaking-rejoining enzymes"/>
    <property type="match status" value="1"/>
</dbReference>
<keyword evidence="1" id="KW-0233">DNA recombination</keyword>
<gene>
    <name evidence="2" type="ORF">SAMEA2341556_00453</name>
</gene>
<dbReference type="AlphaFoldDB" id="A0A4J2SXR9"/>
<organism evidence="2">
    <name type="scientific">Streptococcus pneumoniae</name>
    <dbReference type="NCBI Taxonomy" id="1313"/>
    <lineage>
        <taxon>Bacteria</taxon>
        <taxon>Bacillati</taxon>
        <taxon>Bacillota</taxon>
        <taxon>Bacilli</taxon>
        <taxon>Lactobacillales</taxon>
        <taxon>Streptococcaceae</taxon>
        <taxon>Streptococcus</taxon>
    </lineage>
</organism>
<dbReference type="Gene3D" id="1.10.443.10">
    <property type="entry name" value="Intergrase catalytic core"/>
    <property type="match status" value="1"/>
</dbReference>
<accession>A0A4J2SXR9</accession>
<proteinExistence type="predicted"/>
<dbReference type="GO" id="GO:0006310">
    <property type="term" value="P:DNA recombination"/>
    <property type="evidence" value="ECO:0007669"/>
    <property type="project" value="UniProtKB-KW"/>
</dbReference>
<sequence>MNISGERAVEGLRDEKERYGAILKTKESVRTIPMSPKVEQILLKYIERNKFQARFNPTYHDMGYIFTRVYIKGKNQQGSPLYHTEISMFLRGGTSQSVKYNKKSGKSYKDIDDLVDFGRPVHIVPHMFRHSFVSVMADKNVSLNVIREFVGHSEDSREIEKIYLHVMQKGKHKIEQVMIDLSKIIS</sequence>
<dbReference type="EMBL" id="CAATHE010000002">
    <property type="protein sequence ID" value="VNP87971.1"/>
    <property type="molecule type" value="Genomic_DNA"/>
</dbReference>
<dbReference type="InterPro" id="IPR011010">
    <property type="entry name" value="DNA_brk_join_enz"/>
</dbReference>
<dbReference type="GO" id="GO:0015074">
    <property type="term" value="P:DNA integration"/>
    <property type="evidence" value="ECO:0007669"/>
    <property type="project" value="InterPro"/>
</dbReference>
<name>A0A4J2SXR9_STREE</name>
<dbReference type="PROSITE" id="PS51898">
    <property type="entry name" value="TYR_RECOMBINASE"/>
    <property type="match status" value="1"/>
</dbReference>
<dbReference type="InterPro" id="IPR002104">
    <property type="entry name" value="Integrase_catalytic"/>
</dbReference>
<protein>
    <submittedName>
        <fullName evidence="2">Phage integrase family site specific recombinase</fullName>
    </submittedName>
</protein>
<dbReference type="GO" id="GO:0003677">
    <property type="term" value="F:DNA binding"/>
    <property type="evidence" value="ECO:0007669"/>
    <property type="project" value="InterPro"/>
</dbReference>
<evidence type="ECO:0000256" key="1">
    <source>
        <dbReference type="ARBA" id="ARBA00023172"/>
    </source>
</evidence>